<proteinExistence type="predicted"/>
<evidence type="ECO:0000313" key="3">
    <source>
        <dbReference type="EMBL" id="RMB92459.1"/>
    </source>
</evidence>
<name>A0A3M0J106_HIRRU</name>
<accession>A0A3M0J106</accession>
<feature type="region of interest" description="Disordered" evidence="2">
    <location>
        <begin position="377"/>
        <end position="419"/>
    </location>
</feature>
<evidence type="ECO:0000313" key="4">
    <source>
        <dbReference type="Proteomes" id="UP000269221"/>
    </source>
</evidence>
<feature type="coiled-coil region" evidence="1">
    <location>
        <begin position="157"/>
        <end position="184"/>
    </location>
</feature>
<evidence type="ECO:0000256" key="2">
    <source>
        <dbReference type="SAM" id="MobiDB-lite"/>
    </source>
</evidence>
<dbReference type="OrthoDB" id="9219563at2759"/>
<dbReference type="PANTHER" id="PTHR23159">
    <property type="entry name" value="CENTROSOMAL PROTEIN 2"/>
    <property type="match status" value="1"/>
</dbReference>
<reference evidence="3 4" key="1">
    <citation type="submission" date="2018-07" db="EMBL/GenBank/DDBJ databases">
        <title>A high quality draft genome assembly of the barn swallow (H. rustica rustica).</title>
        <authorList>
            <person name="Formenti G."/>
            <person name="Chiara M."/>
            <person name="Poveda L."/>
            <person name="Francoijs K.-J."/>
            <person name="Bonisoli-Alquati A."/>
            <person name="Canova L."/>
            <person name="Gianfranceschi L."/>
            <person name="Horner D.S."/>
            <person name="Saino N."/>
        </authorList>
    </citation>
    <scope>NUCLEOTIDE SEQUENCE [LARGE SCALE GENOMIC DNA]</scope>
    <source>
        <strain evidence="3">Chelidonia</strain>
        <tissue evidence="3">Blood</tissue>
    </source>
</reference>
<dbReference type="AlphaFoldDB" id="A0A3M0J106"/>
<dbReference type="Proteomes" id="UP000269221">
    <property type="component" value="Unassembled WGS sequence"/>
</dbReference>
<feature type="compositionally biased region" description="Low complexity" evidence="2">
    <location>
        <begin position="383"/>
        <end position="410"/>
    </location>
</feature>
<dbReference type="EMBL" id="QRBI01000225">
    <property type="protein sequence ID" value="RMB92459.1"/>
    <property type="molecule type" value="Genomic_DNA"/>
</dbReference>
<feature type="compositionally biased region" description="Basic and acidic residues" evidence="2">
    <location>
        <begin position="21"/>
        <end position="30"/>
    </location>
</feature>
<feature type="region of interest" description="Disordered" evidence="2">
    <location>
        <begin position="334"/>
        <end position="354"/>
    </location>
</feature>
<sequence length="730" mass="82447">MLMSTTPAAEAPLAHSLPPEAKGEAKDNKPPHVVSAGPEHAEPAPLGELLASRDSSAQAGKAEGHESTDGARRAPELRWKQLSVAERKRHSSRGRVFEVATETVEELQPQRDLLKEEVPLAGPKVCGPQRPAHRGLEKLLQEFSRQGHTLSQVCREKAALAQENAALGAQLAATERNLRGLSEQLVREGELAKQPAGGSAALIRAGGHQEPIWKAKLTEPGYVRRLRGELQAVRCLHEQQREEMAQQLRWAGEQYSKALRLWQSAREEETRKLQANLERQLEQQRLEVREQLELQANFLAELQCRKAAVLDRMGRLQGKLTKRQQQVEQLRLELKKERENGQGKLQEAQRKMKAMEKRHKREMERMLRLMHQHPLAKQMRMDAGSAAAAASFEEASSPQPENSSTNSSSRSSEEREKQCLEQLTNAQPINTPGVLSIGLNPCTDRTPGKHTKALVTLQYNKPSCFLQLVVAASAVLSEDNRRFRTIYKALDAATGRAILPCVNIKQSGERMLRLFPIYLQRECRVMRLLMLRCLMVLCKRSSMANTIWALTECLIEVLKDEDREVVWMTLSLLNGMFQNRDVPIASSVALLLVEALQPRFNNVKLCATPHPTPPECCQELFSCVFSVPWPAVLPSPLSSSDGVVGGEGKRPLKDCMHQCLLPFFYHMYNENKFVAEASWETLLQATIFLKKWNLEQLLKKEEQWRFGECLLEEERDRANGYLRQNPQKSM</sequence>
<feature type="compositionally biased region" description="Basic and acidic residues" evidence="2">
    <location>
        <begin position="62"/>
        <end position="77"/>
    </location>
</feature>
<dbReference type="PANTHER" id="PTHR23159:SF31">
    <property type="entry name" value="CENTROSOME-ASSOCIATED PROTEIN CEP250 ISOFORM X1"/>
    <property type="match status" value="1"/>
</dbReference>
<comment type="caution">
    <text evidence="3">The sequence shown here is derived from an EMBL/GenBank/DDBJ whole genome shotgun (WGS) entry which is preliminary data.</text>
</comment>
<organism evidence="3 4">
    <name type="scientific">Hirundo rustica rustica</name>
    <dbReference type="NCBI Taxonomy" id="333673"/>
    <lineage>
        <taxon>Eukaryota</taxon>
        <taxon>Metazoa</taxon>
        <taxon>Chordata</taxon>
        <taxon>Craniata</taxon>
        <taxon>Vertebrata</taxon>
        <taxon>Euteleostomi</taxon>
        <taxon>Archelosauria</taxon>
        <taxon>Archosauria</taxon>
        <taxon>Dinosauria</taxon>
        <taxon>Saurischia</taxon>
        <taxon>Theropoda</taxon>
        <taxon>Coelurosauria</taxon>
        <taxon>Aves</taxon>
        <taxon>Neognathae</taxon>
        <taxon>Neoaves</taxon>
        <taxon>Telluraves</taxon>
        <taxon>Australaves</taxon>
        <taxon>Passeriformes</taxon>
        <taxon>Sylvioidea</taxon>
        <taxon>Hirundinidae</taxon>
        <taxon>Hirundo</taxon>
    </lineage>
</organism>
<feature type="region of interest" description="Disordered" evidence="2">
    <location>
        <begin position="1"/>
        <end position="77"/>
    </location>
</feature>
<gene>
    <name evidence="3" type="ORF">DUI87_31101</name>
</gene>
<protein>
    <submittedName>
        <fullName evidence="3">Uncharacterized protein</fullName>
    </submittedName>
</protein>
<evidence type="ECO:0000256" key="1">
    <source>
        <dbReference type="SAM" id="Coils"/>
    </source>
</evidence>
<keyword evidence="1" id="KW-0175">Coiled coil</keyword>
<keyword evidence="4" id="KW-1185">Reference proteome</keyword>